<accession>A0A173U6D1</accession>
<dbReference type="InterPro" id="IPR002931">
    <property type="entry name" value="Transglutaminase-like"/>
</dbReference>
<dbReference type="GO" id="GO:0006508">
    <property type="term" value="P:proteolysis"/>
    <property type="evidence" value="ECO:0007669"/>
    <property type="project" value="UniProtKB-KW"/>
</dbReference>
<evidence type="ECO:0000256" key="1">
    <source>
        <dbReference type="SAM" id="MobiDB-lite"/>
    </source>
</evidence>
<keyword evidence="3" id="KW-0645">Protease</keyword>
<organism evidence="3 4">
    <name type="scientific">Roseburia intestinalis</name>
    <dbReference type="NCBI Taxonomy" id="166486"/>
    <lineage>
        <taxon>Bacteria</taxon>
        <taxon>Bacillati</taxon>
        <taxon>Bacillota</taxon>
        <taxon>Clostridia</taxon>
        <taxon>Lachnospirales</taxon>
        <taxon>Lachnospiraceae</taxon>
        <taxon>Roseburia</taxon>
    </lineage>
</organism>
<evidence type="ECO:0000313" key="3">
    <source>
        <dbReference type="EMBL" id="CUN10471.1"/>
    </source>
</evidence>
<evidence type="ECO:0000313" key="4">
    <source>
        <dbReference type="Proteomes" id="UP000095350"/>
    </source>
</evidence>
<reference evidence="3 4" key="1">
    <citation type="submission" date="2015-09" db="EMBL/GenBank/DDBJ databases">
        <authorList>
            <consortium name="Pathogen Informatics"/>
        </authorList>
    </citation>
    <scope>NUCLEOTIDE SEQUENCE [LARGE SCALE GENOMIC DNA]</scope>
    <source>
        <strain evidence="3 4">2789STDY5834960</strain>
    </source>
</reference>
<name>A0A173U6D1_9FIRM</name>
<gene>
    <name evidence="3" type="ORF">ERS852572_01928</name>
</gene>
<dbReference type="PaxDb" id="166486-ERS852572_01928"/>
<dbReference type="InterPro" id="IPR052557">
    <property type="entry name" value="CAP/Cytokinesis_protein"/>
</dbReference>
<dbReference type="Gene3D" id="3.10.620.30">
    <property type="match status" value="1"/>
</dbReference>
<dbReference type="PANTHER" id="PTHR46333:SF2">
    <property type="entry name" value="CYTOKINESIS PROTEIN 3"/>
    <property type="match status" value="1"/>
</dbReference>
<feature type="region of interest" description="Disordered" evidence="1">
    <location>
        <begin position="51"/>
        <end position="76"/>
    </location>
</feature>
<sequence length="408" mass="45976">MKRRKRHTLLKFIILAVIAGGVVQYSGVLKDTGVFPEKITDQISVEQKNAKAETYSGTAEEQTAKSTEISTENETADTEVPHGYAYETLTAEQKTVYDEVYRIILAHDSKVKVSTCDEKVLEKAYRSVIADHGGIFWVSGYNYTQYTMGKKIVSIDFSPSYTMERTERDSYQRRIDAVVDSILKNVDPSWGDYEKAKYVFEYLAGNVEYQMGTEQNQNIISVFLNKKTVCQGYANATQYLLTLLGIPAVVVTGTAEGDTHAWNLVQLDGAYYFMDTTWGNSSYNNGASGMGTFINYNYFGVTTAEISKTHQADGTLLLPECTATADNYYVREGKYITEWEPEVIGQIYGAAYRNGAVTEEIRFSDTSLYDQAKAYLIDEQHIRDYCEGITGLSYIEDRDQNVLILKFL</sequence>
<dbReference type="SMART" id="SM00460">
    <property type="entry name" value="TGc"/>
    <property type="match status" value="1"/>
</dbReference>
<dbReference type="EMBL" id="CYXZ01000013">
    <property type="protein sequence ID" value="CUN10471.1"/>
    <property type="molecule type" value="Genomic_DNA"/>
</dbReference>
<dbReference type="GO" id="GO:0005737">
    <property type="term" value="C:cytoplasm"/>
    <property type="evidence" value="ECO:0007669"/>
    <property type="project" value="TreeGrafter"/>
</dbReference>
<dbReference type="SUPFAM" id="SSF54001">
    <property type="entry name" value="Cysteine proteinases"/>
    <property type="match status" value="1"/>
</dbReference>
<dbReference type="OrthoDB" id="9788327at2"/>
<dbReference type="PANTHER" id="PTHR46333">
    <property type="entry name" value="CYTOKINESIS PROTEIN 3"/>
    <property type="match status" value="1"/>
</dbReference>
<dbReference type="AlphaFoldDB" id="A0A173U6D1"/>
<dbReference type="GO" id="GO:0008233">
    <property type="term" value="F:peptidase activity"/>
    <property type="evidence" value="ECO:0007669"/>
    <property type="project" value="UniProtKB-KW"/>
</dbReference>
<evidence type="ECO:0000259" key="2">
    <source>
        <dbReference type="SMART" id="SM00460"/>
    </source>
</evidence>
<dbReference type="InterPro" id="IPR038765">
    <property type="entry name" value="Papain-like_cys_pep_sf"/>
</dbReference>
<proteinExistence type="predicted"/>
<keyword evidence="3" id="KW-0378">Hydrolase</keyword>
<feature type="domain" description="Transglutaminase-like" evidence="2">
    <location>
        <begin position="222"/>
        <end position="278"/>
    </location>
</feature>
<feature type="compositionally biased region" description="Polar residues" evidence="1">
    <location>
        <begin position="55"/>
        <end position="73"/>
    </location>
</feature>
<dbReference type="STRING" id="166486.ERS852572_01928"/>
<dbReference type="RefSeq" id="WP_055194369.1">
    <property type="nucleotide sequence ID" value="NZ_CABIYH010000013.1"/>
</dbReference>
<protein>
    <submittedName>
        <fullName evidence="3">Uncharacterized protein involved in cytokinesis, contains TGc (Transglutaminase/protease-like) domain</fullName>
    </submittedName>
</protein>
<dbReference type="Pfam" id="PF01841">
    <property type="entry name" value="Transglut_core"/>
    <property type="match status" value="1"/>
</dbReference>
<dbReference type="Proteomes" id="UP000095350">
    <property type="component" value="Unassembled WGS sequence"/>
</dbReference>